<evidence type="ECO:0000313" key="10">
    <source>
        <dbReference type="EMBL" id="HET97361.1"/>
    </source>
</evidence>
<dbReference type="Gene3D" id="1.20.81.30">
    <property type="entry name" value="Type II secretion system (T2SS), domain F"/>
    <property type="match status" value="2"/>
</dbReference>
<keyword evidence="4" id="KW-0997">Cell inner membrane</keyword>
<protein>
    <submittedName>
        <fullName evidence="10">Type II secretion system F family protein</fullName>
    </submittedName>
</protein>
<organism evidence="10">
    <name type="scientific">Desulfurivibrio alkaliphilus</name>
    <dbReference type="NCBI Taxonomy" id="427923"/>
    <lineage>
        <taxon>Bacteria</taxon>
        <taxon>Pseudomonadati</taxon>
        <taxon>Thermodesulfobacteriota</taxon>
        <taxon>Desulfobulbia</taxon>
        <taxon>Desulfobulbales</taxon>
        <taxon>Desulfobulbaceae</taxon>
        <taxon>Desulfurivibrio</taxon>
    </lineage>
</organism>
<dbReference type="AlphaFoldDB" id="A0A7C2TJW8"/>
<dbReference type="Pfam" id="PF00482">
    <property type="entry name" value="T2SSF"/>
    <property type="match status" value="2"/>
</dbReference>
<feature type="transmembrane region" description="Helical" evidence="8">
    <location>
        <begin position="175"/>
        <end position="200"/>
    </location>
</feature>
<keyword evidence="6 8" id="KW-1133">Transmembrane helix</keyword>
<feature type="domain" description="Type II secretion system protein GspF" evidence="9">
    <location>
        <begin position="70"/>
        <end position="193"/>
    </location>
</feature>
<evidence type="ECO:0000256" key="5">
    <source>
        <dbReference type="ARBA" id="ARBA00022692"/>
    </source>
</evidence>
<feature type="transmembrane region" description="Helical" evidence="8">
    <location>
        <begin position="220"/>
        <end position="241"/>
    </location>
</feature>
<evidence type="ECO:0000256" key="8">
    <source>
        <dbReference type="SAM" id="Phobius"/>
    </source>
</evidence>
<comment type="similarity">
    <text evidence="2">Belongs to the GSP F family.</text>
</comment>
<keyword evidence="7 8" id="KW-0472">Membrane</keyword>
<dbReference type="GO" id="GO:0015628">
    <property type="term" value="P:protein secretion by the type II secretion system"/>
    <property type="evidence" value="ECO:0007669"/>
    <property type="project" value="TreeGrafter"/>
</dbReference>
<evidence type="ECO:0000256" key="3">
    <source>
        <dbReference type="ARBA" id="ARBA00022475"/>
    </source>
</evidence>
<evidence type="ECO:0000256" key="4">
    <source>
        <dbReference type="ARBA" id="ARBA00022519"/>
    </source>
</evidence>
<evidence type="ECO:0000256" key="6">
    <source>
        <dbReference type="ARBA" id="ARBA00022989"/>
    </source>
</evidence>
<dbReference type="EMBL" id="DSDS01000032">
    <property type="protein sequence ID" value="HET97361.1"/>
    <property type="molecule type" value="Genomic_DNA"/>
</dbReference>
<sequence length="404" mass="44519">MKFSYKAIDDVGTVVAGTLEAENREAVYLALAERGLLPTEVASGESFLRGYLQRLELALERIRPVDLIFFTKQFRTLFKAGIAVVEALRILEFQTQNGKLKRVVAQMGEEISAGGSLGDAFASHPSVFSPLYISMIRAGEASGSLAGVLERLVYIMDHEHRIKARINSAMQYPKIVVGALVAAFLFLLSFVVPAFASIFAGANLTLPLPTRMAMALHAILLQWWMVSLPLILLLLAGVYWYQQTPAGRLRRDRLFLALPIMGPVFCKAAMSRFASIFAILQMSGIGVLDSMRIISDSIGNSAISHEFDKIGDKLREGRGISDPLRSAKYFTPMVINMVAVGEESGRLEEMLQDISDHYDDEVEYEVGRMTELLGPLLIVALAAVVGFFALAIFMPMWDMVQTVG</sequence>
<dbReference type="PRINTS" id="PR00812">
    <property type="entry name" value="BCTERIALGSPF"/>
</dbReference>
<evidence type="ECO:0000256" key="2">
    <source>
        <dbReference type="ARBA" id="ARBA00005745"/>
    </source>
</evidence>
<dbReference type="PANTHER" id="PTHR30012:SF0">
    <property type="entry name" value="TYPE II SECRETION SYSTEM PROTEIN F-RELATED"/>
    <property type="match status" value="1"/>
</dbReference>
<dbReference type="FunFam" id="1.20.81.30:FF:000001">
    <property type="entry name" value="Type II secretion system protein F"/>
    <property type="match status" value="2"/>
</dbReference>
<gene>
    <name evidence="10" type="ORF">ENN98_01395</name>
</gene>
<keyword evidence="5 8" id="KW-0812">Transmembrane</keyword>
<feature type="domain" description="Type II secretion system protein GspF" evidence="9">
    <location>
        <begin position="273"/>
        <end position="395"/>
    </location>
</feature>
<dbReference type="Proteomes" id="UP000885986">
    <property type="component" value="Unassembled WGS sequence"/>
</dbReference>
<proteinExistence type="inferred from homology"/>
<feature type="transmembrane region" description="Helical" evidence="8">
    <location>
        <begin position="376"/>
        <end position="397"/>
    </location>
</feature>
<reference evidence="10" key="1">
    <citation type="journal article" date="2020" name="mSystems">
        <title>Genome- and Community-Level Interaction Insights into Carbon Utilization and Element Cycling Functions of Hydrothermarchaeota in Hydrothermal Sediment.</title>
        <authorList>
            <person name="Zhou Z."/>
            <person name="Liu Y."/>
            <person name="Xu W."/>
            <person name="Pan J."/>
            <person name="Luo Z.H."/>
            <person name="Li M."/>
        </authorList>
    </citation>
    <scope>NUCLEOTIDE SEQUENCE [LARGE SCALE GENOMIC DNA]</scope>
    <source>
        <strain evidence="10">SpSt-1224</strain>
    </source>
</reference>
<feature type="transmembrane region" description="Helical" evidence="8">
    <location>
        <begin position="253"/>
        <end position="270"/>
    </location>
</feature>
<dbReference type="InterPro" id="IPR042094">
    <property type="entry name" value="T2SS_GspF_sf"/>
</dbReference>
<name>A0A7C2TJW8_9BACT</name>
<keyword evidence="3" id="KW-1003">Cell membrane</keyword>
<dbReference type="GO" id="GO:0005886">
    <property type="term" value="C:plasma membrane"/>
    <property type="evidence" value="ECO:0007669"/>
    <property type="project" value="UniProtKB-SubCell"/>
</dbReference>
<dbReference type="PANTHER" id="PTHR30012">
    <property type="entry name" value="GENERAL SECRETION PATHWAY PROTEIN"/>
    <property type="match status" value="1"/>
</dbReference>
<evidence type="ECO:0000256" key="1">
    <source>
        <dbReference type="ARBA" id="ARBA00004429"/>
    </source>
</evidence>
<comment type="subcellular location">
    <subcellularLocation>
        <location evidence="1">Cell inner membrane</location>
        <topology evidence="1">Multi-pass membrane protein</topology>
    </subcellularLocation>
</comment>
<evidence type="ECO:0000256" key="7">
    <source>
        <dbReference type="ARBA" id="ARBA00023136"/>
    </source>
</evidence>
<comment type="caution">
    <text evidence="10">The sequence shown here is derived from an EMBL/GenBank/DDBJ whole genome shotgun (WGS) entry which is preliminary data.</text>
</comment>
<dbReference type="InterPro" id="IPR018076">
    <property type="entry name" value="T2SS_GspF_dom"/>
</dbReference>
<evidence type="ECO:0000259" key="9">
    <source>
        <dbReference type="Pfam" id="PF00482"/>
    </source>
</evidence>
<accession>A0A7C2TJW8</accession>
<dbReference type="InterPro" id="IPR003004">
    <property type="entry name" value="GspF/PilC"/>
</dbReference>